<keyword evidence="2" id="KW-1185">Reference proteome</keyword>
<gene>
    <name evidence="1" type="ORF">EV182_000040</name>
</gene>
<evidence type="ECO:0000313" key="2">
    <source>
        <dbReference type="Proteomes" id="UP001145114"/>
    </source>
</evidence>
<accession>A0ACC1HL91</accession>
<evidence type="ECO:0000313" key="1">
    <source>
        <dbReference type="EMBL" id="KAJ1676047.1"/>
    </source>
</evidence>
<reference evidence="1" key="1">
    <citation type="submission" date="2022-06" db="EMBL/GenBank/DDBJ databases">
        <title>Phylogenomic reconstructions and comparative analyses of Kickxellomycotina fungi.</title>
        <authorList>
            <person name="Reynolds N.K."/>
            <person name="Stajich J.E."/>
            <person name="Barry K."/>
            <person name="Grigoriev I.V."/>
            <person name="Crous P."/>
            <person name="Smith M.E."/>
        </authorList>
    </citation>
    <scope>NUCLEOTIDE SEQUENCE</scope>
    <source>
        <strain evidence="1">RSA 2271</strain>
    </source>
</reference>
<comment type="caution">
    <text evidence="1">The sequence shown here is derived from an EMBL/GenBank/DDBJ whole genome shotgun (WGS) entry which is preliminary data.</text>
</comment>
<organism evidence="1 2">
    <name type="scientific">Spiromyces aspiralis</name>
    <dbReference type="NCBI Taxonomy" id="68401"/>
    <lineage>
        <taxon>Eukaryota</taxon>
        <taxon>Fungi</taxon>
        <taxon>Fungi incertae sedis</taxon>
        <taxon>Zoopagomycota</taxon>
        <taxon>Kickxellomycotina</taxon>
        <taxon>Kickxellomycetes</taxon>
        <taxon>Kickxellales</taxon>
        <taxon>Kickxellaceae</taxon>
        <taxon>Spiromyces</taxon>
    </lineage>
</organism>
<sequence length="211" mass="23759">MSSSQQQIVRQAKRQLRKTIKAKLASLIAEQVQSQFTLVRNHPKYQSARSVSIFIGTATEVNTDALVRDALTSKVDCFVPRCDGSVMQMVKLHSIEDYEMLPANRWGIKEPPLEEFRPDCFEAGRLDLVVVPGLAFDREGNRCGYGKGYYDAFYQRCRERFGINMPYFLAVALNEQIVEAVPHDALDQRPDEIVTPGGSIWCGQRTNAAAL</sequence>
<name>A0ACC1HL91_9FUNG</name>
<proteinExistence type="predicted"/>
<dbReference type="Proteomes" id="UP001145114">
    <property type="component" value="Unassembled WGS sequence"/>
</dbReference>
<dbReference type="EMBL" id="JAMZIH010005143">
    <property type="protein sequence ID" value="KAJ1676047.1"/>
    <property type="molecule type" value="Genomic_DNA"/>
</dbReference>
<protein>
    <submittedName>
        <fullName evidence="1">Uncharacterized protein</fullName>
    </submittedName>
</protein>